<feature type="active site" evidence="4">
    <location>
        <position position="526"/>
    </location>
</feature>
<dbReference type="OrthoDB" id="1937899at2759"/>
<dbReference type="EC" id="3.2.1.143" evidence="2"/>
<dbReference type="GO" id="GO:0005634">
    <property type="term" value="C:nucleus"/>
    <property type="evidence" value="ECO:0007669"/>
    <property type="project" value="TreeGrafter"/>
</dbReference>
<evidence type="ECO:0000256" key="4">
    <source>
        <dbReference type="PIRSR" id="PIRSR607724-1"/>
    </source>
</evidence>
<dbReference type="PANTHER" id="PTHR12837">
    <property type="entry name" value="POLY ADP-RIBOSE GLYCOHYDROLASE"/>
    <property type="match status" value="1"/>
</dbReference>
<feature type="region of interest" description="Disordered" evidence="6">
    <location>
        <begin position="52"/>
        <end position="135"/>
    </location>
</feature>
<dbReference type="AlphaFoldDB" id="A0A9P1INT9"/>
<feature type="region of interest" description="Disordered" evidence="6">
    <location>
        <begin position="224"/>
        <end position="250"/>
    </location>
</feature>
<evidence type="ECO:0000259" key="7">
    <source>
        <dbReference type="Pfam" id="PF05028"/>
    </source>
</evidence>
<feature type="binding site" evidence="5">
    <location>
        <position position="584"/>
    </location>
    <ligand>
        <name>substrate</name>
    </ligand>
</feature>
<dbReference type="GO" id="GO:0009225">
    <property type="term" value="P:nucleotide-sugar metabolic process"/>
    <property type="evidence" value="ECO:0007669"/>
    <property type="project" value="TreeGrafter"/>
</dbReference>
<feature type="compositionally biased region" description="Low complexity" evidence="6">
    <location>
        <begin position="224"/>
        <end position="242"/>
    </location>
</feature>
<evidence type="ECO:0000256" key="6">
    <source>
        <dbReference type="SAM" id="MobiDB-lite"/>
    </source>
</evidence>
<dbReference type="PANTHER" id="PTHR12837:SF15">
    <property type="entry name" value="POLY(ADP-RIBOSE) GLYCOHYDROLASE"/>
    <property type="match status" value="1"/>
</dbReference>
<name>A0A9P1INT9_9PELO</name>
<sequence length="752" mass="85694">MNQPSSISESSELQNFYEQYIGVGVAHKDAPNSKFRNPSNCLDKTKSKHILLVDGPNMTKDTADMGNLLDGISGSGEPESKSEDVFGDNDSADNSLKIDDEFQDASDKSFENDTVADSQPTISKDEEQEQKPKVELKEEKVFVQNVPKKKAKYDVKEEVEEEEEAELGLRSMDITTSTECSQSSIPSAKRAKVEESEDFEEKIKVEKDKDEEIIDEKSSSIVNGSSRMVSTSSQLSTSRPSRFANQSRSNSPIEHANVNLSEELQELLDEFAATKTCFDPDLSKPQLIDWIAGKTEYYKHIFPTEVWQNWFCSRRSEGSQESKPRLCPDIKRLFDCYEIHWSNGYHALETLIYDIHAINIKRRGRLHALYSYFEEQKDCGKAEETLELFRYIVDLSEQSDSLPSKIPRLVKNRPGSVTFTRKQCSIILANMFLGICPKQNSFFHIFSSDKNVGLEKVKFIMTYFETIRNAEENESKLTEKVTFRRTKSDPKSSWELKNNESKINDLVFHVSTGLKIEHAHGCSQMDFANKYIGGGVLNEGAVQEEIRFLMCPEMMISMLLCEIMEDGESIRIVGAKTYSSYEGYSDNLIWVPLHEIDAKLNNNQDKHGRYINELIAVDAIDYSYSGRNYLCQFNVYSINREINKLLAGFTAPRYCSKNPPITTGWWGCGAFRGNKELKAMQQVLAATITKRPLIFCTFEDRRLAIKLNNIVGILKSNNCTAGMLYEMLLSYKNWQHCKEASLFDYISGIFKK</sequence>
<dbReference type="GO" id="GO:1990966">
    <property type="term" value="P:ATP generation from poly-ADP-D-ribose"/>
    <property type="evidence" value="ECO:0007669"/>
    <property type="project" value="TreeGrafter"/>
</dbReference>
<feature type="region of interest" description="Disordered" evidence="6">
    <location>
        <begin position="160"/>
        <end position="199"/>
    </location>
</feature>
<organism evidence="9 10">
    <name type="scientific">Caenorhabditis angaria</name>
    <dbReference type="NCBI Taxonomy" id="860376"/>
    <lineage>
        <taxon>Eukaryota</taxon>
        <taxon>Metazoa</taxon>
        <taxon>Ecdysozoa</taxon>
        <taxon>Nematoda</taxon>
        <taxon>Chromadorea</taxon>
        <taxon>Rhabditida</taxon>
        <taxon>Rhabditina</taxon>
        <taxon>Rhabditomorpha</taxon>
        <taxon>Rhabditoidea</taxon>
        <taxon>Rhabditidae</taxon>
        <taxon>Peloderinae</taxon>
        <taxon>Caenorhabditis</taxon>
    </lineage>
</organism>
<evidence type="ECO:0000256" key="3">
    <source>
        <dbReference type="ARBA" id="ARBA00022801"/>
    </source>
</evidence>
<evidence type="ECO:0000313" key="10">
    <source>
        <dbReference type="Proteomes" id="UP001152747"/>
    </source>
</evidence>
<evidence type="ECO:0000256" key="1">
    <source>
        <dbReference type="ARBA" id="ARBA00009545"/>
    </source>
</evidence>
<keyword evidence="10" id="KW-1185">Reference proteome</keyword>
<feature type="binding site" evidence="5">
    <location>
        <position position="529"/>
    </location>
    <ligand>
        <name>substrate</name>
    </ligand>
</feature>
<keyword evidence="3" id="KW-0378">Hydrolase</keyword>
<feature type="active site" evidence="4">
    <location>
        <position position="544"/>
    </location>
</feature>
<dbReference type="GO" id="GO:0005737">
    <property type="term" value="C:cytoplasm"/>
    <property type="evidence" value="ECO:0007669"/>
    <property type="project" value="TreeGrafter"/>
</dbReference>
<feature type="compositionally biased region" description="Basic and acidic residues" evidence="6">
    <location>
        <begin position="123"/>
        <end position="135"/>
    </location>
</feature>
<dbReference type="Pfam" id="PF20811">
    <property type="entry name" value="PARG_cat_N"/>
    <property type="match status" value="1"/>
</dbReference>
<gene>
    <name evidence="9" type="ORF">CAMP_LOCUS11830</name>
</gene>
<proteinExistence type="inferred from homology"/>
<feature type="compositionally biased region" description="Polar residues" evidence="6">
    <location>
        <begin position="173"/>
        <end position="186"/>
    </location>
</feature>
<comment type="similarity">
    <text evidence="1">Belongs to the poly(ADP-ribose) glycohydrolase family.</text>
</comment>
<feature type="compositionally biased region" description="Basic and acidic residues" evidence="6">
    <location>
        <begin position="96"/>
        <end position="111"/>
    </location>
</feature>
<protein>
    <recommendedName>
        <fullName evidence="2">poly(ADP-ribose) glycohydrolase</fullName>
        <ecNumber evidence="2">3.2.1.143</ecNumber>
    </recommendedName>
</protein>
<dbReference type="Proteomes" id="UP001152747">
    <property type="component" value="Unassembled WGS sequence"/>
</dbReference>
<dbReference type="GO" id="GO:0005975">
    <property type="term" value="P:carbohydrate metabolic process"/>
    <property type="evidence" value="ECO:0007669"/>
    <property type="project" value="InterPro"/>
</dbReference>
<dbReference type="GO" id="GO:0004649">
    <property type="term" value="F:poly(ADP-ribose) glycohydrolase activity"/>
    <property type="evidence" value="ECO:0007669"/>
    <property type="project" value="UniProtKB-EC"/>
</dbReference>
<feature type="domain" description="PARG helical" evidence="8">
    <location>
        <begin position="392"/>
        <end position="485"/>
    </location>
</feature>
<feature type="binding site" evidence="5">
    <location>
        <position position="543"/>
    </location>
    <ligand>
        <name>substrate</name>
    </ligand>
</feature>
<dbReference type="GO" id="GO:0006282">
    <property type="term" value="P:regulation of DNA repair"/>
    <property type="evidence" value="ECO:0007669"/>
    <property type="project" value="InterPro"/>
</dbReference>
<evidence type="ECO:0000259" key="8">
    <source>
        <dbReference type="Pfam" id="PF20811"/>
    </source>
</evidence>
<evidence type="ECO:0000256" key="2">
    <source>
        <dbReference type="ARBA" id="ARBA00012255"/>
    </source>
</evidence>
<evidence type="ECO:0000313" key="9">
    <source>
        <dbReference type="EMBL" id="CAI5449193.1"/>
    </source>
</evidence>
<dbReference type="InterPro" id="IPR046372">
    <property type="entry name" value="PARG_cat_C"/>
</dbReference>
<accession>A0A9P1INT9</accession>
<dbReference type="InterPro" id="IPR048362">
    <property type="entry name" value="PARG_helical"/>
</dbReference>
<comment type="caution">
    <text evidence="9">The sequence shown here is derived from an EMBL/GenBank/DDBJ whole genome shotgun (WGS) entry which is preliminary data.</text>
</comment>
<reference evidence="9" key="1">
    <citation type="submission" date="2022-11" db="EMBL/GenBank/DDBJ databases">
        <authorList>
            <person name="Kikuchi T."/>
        </authorList>
    </citation>
    <scope>NUCLEOTIDE SEQUENCE</scope>
    <source>
        <strain evidence="9">PS1010</strain>
    </source>
</reference>
<evidence type="ECO:0000256" key="5">
    <source>
        <dbReference type="PIRSR" id="PIRSR607724-2"/>
    </source>
</evidence>
<dbReference type="Pfam" id="PF05028">
    <property type="entry name" value="PARG_cat_C"/>
    <property type="match status" value="1"/>
</dbReference>
<feature type="active site" evidence="4">
    <location>
        <position position="545"/>
    </location>
</feature>
<feature type="domain" description="PARG catalytic Macro" evidence="7">
    <location>
        <begin position="500"/>
        <end position="703"/>
    </location>
</feature>
<dbReference type="EMBL" id="CANHGI010000004">
    <property type="protein sequence ID" value="CAI5449193.1"/>
    <property type="molecule type" value="Genomic_DNA"/>
</dbReference>
<dbReference type="InterPro" id="IPR007724">
    <property type="entry name" value="Poly_GlycHdrlase"/>
</dbReference>